<evidence type="ECO:0000256" key="9">
    <source>
        <dbReference type="ARBA" id="ARBA00049940"/>
    </source>
</evidence>
<feature type="binding site" evidence="10">
    <location>
        <position position="81"/>
    </location>
    <ligand>
        <name>Na(+)</name>
        <dbReference type="ChEBI" id="CHEBI:29101"/>
        <note>structural</note>
    </ligand>
</feature>
<dbReference type="PANTHER" id="PTHR28259:SF1">
    <property type="entry name" value="FLUORIDE EXPORT PROTEIN 1-RELATED"/>
    <property type="match status" value="1"/>
</dbReference>
<dbReference type="RefSeq" id="WP_010899130.1">
    <property type="nucleotide sequence ID" value="NZ_CP040441.1"/>
</dbReference>
<evidence type="ECO:0000256" key="5">
    <source>
        <dbReference type="ARBA" id="ARBA00023136"/>
    </source>
</evidence>
<dbReference type="SMR" id="A0A0M0KIL2"/>
<dbReference type="Pfam" id="PF02537">
    <property type="entry name" value="CRCB"/>
    <property type="match status" value="1"/>
</dbReference>
<accession>A0A4Y7WVF7</accession>
<feature type="transmembrane region" description="Helical" evidence="10">
    <location>
        <begin position="69"/>
        <end position="95"/>
    </location>
</feature>
<evidence type="ECO:0000256" key="8">
    <source>
        <dbReference type="ARBA" id="ARBA00035585"/>
    </source>
</evidence>
<dbReference type="AlphaFoldDB" id="A0A0M0KIL2"/>
<keyword evidence="2 10" id="KW-1003">Cell membrane</keyword>
<evidence type="ECO:0000256" key="1">
    <source>
        <dbReference type="ARBA" id="ARBA00004651"/>
    </source>
</evidence>
<keyword evidence="10" id="KW-0479">Metal-binding</keyword>
<evidence type="ECO:0000256" key="7">
    <source>
        <dbReference type="ARBA" id="ARBA00035120"/>
    </source>
</evidence>
<accession>A0A0M0KIL2</accession>
<reference evidence="11" key="1">
    <citation type="submission" date="2015-08" db="EMBL/GenBank/DDBJ databases">
        <title>Complete DNA Sequence of Pseudomonas syringae pv. actinidiae, the Causal Agent of Kiwifruit Canker Disease.</title>
        <authorList>
            <person name="Rikkerink E.H.A."/>
            <person name="Fineran P.C."/>
        </authorList>
    </citation>
    <scope>NUCLEOTIDE SEQUENCE</scope>
    <source>
        <strain evidence="11">DSM 13666</strain>
    </source>
</reference>
<comment type="catalytic activity">
    <reaction evidence="8">
        <text>fluoride(in) = fluoride(out)</text>
        <dbReference type="Rhea" id="RHEA:76159"/>
        <dbReference type="ChEBI" id="CHEBI:17051"/>
    </reaction>
    <physiologicalReaction direction="left-to-right" evidence="8">
        <dbReference type="Rhea" id="RHEA:76160"/>
    </physiologicalReaction>
</comment>
<comment type="function">
    <text evidence="9 10">Fluoride-specific ion channel. Important for reducing fluoride concentration in the cell, thus reducing its toxicity.</text>
</comment>
<dbReference type="OMA" id="LFYNHVE"/>
<dbReference type="HAMAP" id="MF_00454">
    <property type="entry name" value="FluC"/>
    <property type="match status" value="1"/>
</dbReference>
<dbReference type="GO" id="GO:0062054">
    <property type="term" value="F:fluoride channel activity"/>
    <property type="evidence" value="ECO:0007669"/>
    <property type="project" value="UniProtKB-UniRule"/>
</dbReference>
<keyword evidence="6 10" id="KW-0407">Ion channel</keyword>
<dbReference type="NCBIfam" id="TIGR00494">
    <property type="entry name" value="crcB"/>
    <property type="match status" value="1"/>
</dbReference>
<protein>
    <recommendedName>
        <fullName evidence="10">Fluoride-specific ion channel FluC</fullName>
    </recommendedName>
</protein>
<feature type="binding site" evidence="10">
    <location>
        <position position="78"/>
    </location>
    <ligand>
        <name>Na(+)</name>
        <dbReference type="ChEBI" id="CHEBI:29101"/>
        <note>structural</note>
    </ligand>
</feature>
<keyword evidence="4 10" id="KW-1133">Transmembrane helix</keyword>
<dbReference type="GO" id="GO:0046872">
    <property type="term" value="F:metal ion binding"/>
    <property type="evidence" value="ECO:0007669"/>
    <property type="project" value="UniProtKB-KW"/>
</dbReference>
<feature type="transmembrane region" description="Helical" evidence="10">
    <location>
        <begin position="35"/>
        <end position="57"/>
    </location>
</feature>
<comment type="similarity">
    <text evidence="7 10">Belongs to the fluoride channel Fluc/FEX (TC 1.A.43) family.</text>
</comment>
<keyword evidence="5 10" id="KW-0472">Membrane</keyword>
<keyword evidence="10" id="KW-0813">Transport</keyword>
<evidence type="ECO:0000256" key="2">
    <source>
        <dbReference type="ARBA" id="ARBA00022475"/>
    </source>
</evidence>
<organism evidence="11">
    <name type="scientific">Halalkalibacterium halodurans</name>
    <name type="common">Bacillus halodurans</name>
    <dbReference type="NCBI Taxonomy" id="86665"/>
    <lineage>
        <taxon>Bacteria</taxon>
        <taxon>Bacillati</taxon>
        <taxon>Bacillota</taxon>
        <taxon>Bacilli</taxon>
        <taxon>Bacillales</taxon>
        <taxon>Bacillaceae</taxon>
        <taxon>Halalkalibacterium (ex Joshi et al. 2022)</taxon>
    </lineage>
</organism>
<keyword evidence="3 10" id="KW-0812">Transmembrane</keyword>
<comment type="subcellular location">
    <subcellularLocation>
        <location evidence="1 10">Cell membrane</location>
        <topology evidence="1 10">Multi-pass membrane protein</topology>
    </subcellularLocation>
</comment>
<name>A0A0M0KIL2_ALKHA</name>
<dbReference type="PANTHER" id="PTHR28259">
    <property type="entry name" value="FLUORIDE EXPORT PROTEIN 1-RELATED"/>
    <property type="match status" value="1"/>
</dbReference>
<feature type="transmembrane region" description="Helical" evidence="10">
    <location>
        <begin position="6"/>
        <end position="23"/>
    </location>
</feature>
<sequence>MNLLIVAIGGGIGAIARYLVGQWMMKRFPDPPFPIAMLVVNLLGSFGLGAFFGLYYHELFAASYDDIGYLFGGIGFFGAFTTYSTFSVEAVLLIREREWKKLFSYVLLSIVGSIAAFLLGFYGTSSW</sequence>
<feature type="transmembrane region" description="Helical" evidence="10">
    <location>
        <begin position="102"/>
        <end position="122"/>
    </location>
</feature>
<dbReference type="GeneID" id="87598506"/>
<gene>
    <name evidence="10" type="primary">fluC</name>
    <name evidence="10" type="synonym">crcB</name>
    <name evidence="11" type="ORF">AMD02_04825</name>
</gene>
<dbReference type="GO" id="GO:0140114">
    <property type="term" value="P:cellular detoxification of fluoride"/>
    <property type="evidence" value="ECO:0007669"/>
    <property type="project" value="UniProtKB-UniRule"/>
</dbReference>
<comment type="activity regulation">
    <text evidence="10">Na(+) is not transported, but it plays an essential structural role and its presence is essential for fluoride channel function.</text>
</comment>
<dbReference type="PATRIC" id="fig|136160.3.peg.1240"/>
<evidence type="ECO:0000313" key="11">
    <source>
        <dbReference type="EMBL" id="KOO38258.1"/>
    </source>
</evidence>
<dbReference type="EMBL" id="LILD01000001">
    <property type="protein sequence ID" value="KOO38258.1"/>
    <property type="molecule type" value="Genomic_DNA"/>
</dbReference>
<dbReference type="InterPro" id="IPR003691">
    <property type="entry name" value="FluC"/>
</dbReference>
<dbReference type="GO" id="GO:0005886">
    <property type="term" value="C:plasma membrane"/>
    <property type="evidence" value="ECO:0007669"/>
    <property type="project" value="UniProtKB-SubCell"/>
</dbReference>
<evidence type="ECO:0000256" key="3">
    <source>
        <dbReference type="ARBA" id="ARBA00022692"/>
    </source>
</evidence>
<keyword evidence="10" id="KW-0406">Ion transport</keyword>
<keyword evidence="10" id="KW-0915">Sodium</keyword>
<proteinExistence type="inferred from homology"/>
<comment type="caution">
    <text evidence="11">The sequence shown here is derived from an EMBL/GenBank/DDBJ whole genome shotgun (WGS) entry which is preliminary data.</text>
</comment>
<evidence type="ECO:0000256" key="10">
    <source>
        <dbReference type="HAMAP-Rule" id="MF_00454"/>
    </source>
</evidence>
<evidence type="ECO:0000256" key="4">
    <source>
        <dbReference type="ARBA" id="ARBA00022989"/>
    </source>
</evidence>
<evidence type="ECO:0000256" key="6">
    <source>
        <dbReference type="ARBA" id="ARBA00023303"/>
    </source>
</evidence>